<evidence type="ECO:0000313" key="3">
    <source>
        <dbReference type="Proteomes" id="UP001607157"/>
    </source>
</evidence>
<dbReference type="Proteomes" id="UP001607157">
    <property type="component" value="Unassembled WGS sequence"/>
</dbReference>
<dbReference type="NCBIfam" id="TIGR02281">
    <property type="entry name" value="clan_AA_DTGA"/>
    <property type="match status" value="1"/>
</dbReference>
<keyword evidence="1" id="KW-0812">Transmembrane</keyword>
<name>A0ABW7I3D1_9RHOB</name>
<comment type="caution">
    <text evidence="2">The sequence shown here is derived from an EMBL/GenBank/DDBJ whole genome shotgun (WGS) entry which is preliminary data.</text>
</comment>
<keyword evidence="1" id="KW-0472">Membrane</keyword>
<sequence length="194" mass="20731">MNSDFDTAHLVYLIVLGCAVMMWFFAANRHSLGKTLQQAAVWGAIFIGVIAAIGLWDDVRGTVAPRQSVSTEAGRIELPRAPDGHYYLDAEVNGAPIRFVVDTGASDIVLSREDAAAAGLNPADLNFIGQASTANGIVRTAPVRLDSITVGGLRDEGVRAVVNSGELRESLLGMGYLERFRSMQITGGTLVLER</sequence>
<dbReference type="CDD" id="cd05483">
    <property type="entry name" value="retropepsin_like_bacteria"/>
    <property type="match status" value="1"/>
</dbReference>
<dbReference type="EMBL" id="JBIHMM010000001">
    <property type="protein sequence ID" value="MFH0252665.1"/>
    <property type="molecule type" value="Genomic_DNA"/>
</dbReference>
<evidence type="ECO:0000256" key="1">
    <source>
        <dbReference type="SAM" id="Phobius"/>
    </source>
</evidence>
<gene>
    <name evidence="2" type="ORF">ACGRVM_02070</name>
</gene>
<dbReference type="PROSITE" id="PS00141">
    <property type="entry name" value="ASP_PROTEASE"/>
    <property type="match status" value="1"/>
</dbReference>
<proteinExistence type="predicted"/>
<dbReference type="Pfam" id="PF13975">
    <property type="entry name" value="gag-asp_proteas"/>
    <property type="match status" value="1"/>
</dbReference>
<dbReference type="SUPFAM" id="SSF50630">
    <property type="entry name" value="Acid proteases"/>
    <property type="match status" value="1"/>
</dbReference>
<dbReference type="InterPro" id="IPR021109">
    <property type="entry name" value="Peptidase_aspartic_dom_sf"/>
</dbReference>
<feature type="transmembrane region" description="Helical" evidence="1">
    <location>
        <begin position="39"/>
        <end position="56"/>
    </location>
</feature>
<organism evidence="2 3">
    <name type="scientific">Roseovarius aquimarinus</name>
    <dbReference type="NCBI Taxonomy" id="1229156"/>
    <lineage>
        <taxon>Bacteria</taxon>
        <taxon>Pseudomonadati</taxon>
        <taxon>Pseudomonadota</taxon>
        <taxon>Alphaproteobacteria</taxon>
        <taxon>Rhodobacterales</taxon>
        <taxon>Roseobacteraceae</taxon>
        <taxon>Roseovarius</taxon>
    </lineage>
</organism>
<dbReference type="InterPro" id="IPR034122">
    <property type="entry name" value="Retropepsin-like_bacterial"/>
</dbReference>
<protein>
    <submittedName>
        <fullName evidence="2">TIGR02281 family clan AA aspartic protease</fullName>
    </submittedName>
</protein>
<keyword evidence="2" id="KW-0645">Protease</keyword>
<keyword evidence="3" id="KW-1185">Reference proteome</keyword>
<dbReference type="GO" id="GO:0008233">
    <property type="term" value="F:peptidase activity"/>
    <property type="evidence" value="ECO:0007669"/>
    <property type="project" value="UniProtKB-KW"/>
</dbReference>
<accession>A0ABW7I3D1</accession>
<evidence type="ECO:0000313" key="2">
    <source>
        <dbReference type="EMBL" id="MFH0252665.1"/>
    </source>
</evidence>
<dbReference type="GO" id="GO:0006508">
    <property type="term" value="P:proteolysis"/>
    <property type="evidence" value="ECO:0007669"/>
    <property type="project" value="UniProtKB-KW"/>
</dbReference>
<dbReference type="InterPro" id="IPR011969">
    <property type="entry name" value="Clan_AA_Asp_peptidase_C"/>
</dbReference>
<dbReference type="InterPro" id="IPR001969">
    <property type="entry name" value="Aspartic_peptidase_AS"/>
</dbReference>
<keyword evidence="2" id="KW-0378">Hydrolase</keyword>
<reference evidence="2 3" key="1">
    <citation type="submission" date="2024-10" db="EMBL/GenBank/DDBJ databases">
        <authorList>
            <person name="Yang X.-N."/>
        </authorList>
    </citation>
    <scope>NUCLEOTIDE SEQUENCE [LARGE SCALE GENOMIC DNA]</scope>
    <source>
        <strain evidence="2 3">CAU 1059</strain>
    </source>
</reference>
<keyword evidence="1" id="KW-1133">Transmembrane helix</keyword>
<dbReference type="Gene3D" id="2.40.70.10">
    <property type="entry name" value="Acid Proteases"/>
    <property type="match status" value="1"/>
</dbReference>
<dbReference type="RefSeq" id="WP_377169182.1">
    <property type="nucleotide sequence ID" value="NZ_JBHTJC010000001.1"/>
</dbReference>
<feature type="transmembrane region" description="Helical" evidence="1">
    <location>
        <begin position="6"/>
        <end position="27"/>
    </location>
</feature>